<evidence type="ECO:0000313" key="3">
    <source>
        <dbReference type="Proteomes" id="UP000215332"/>
    </source>
</evidence>
<gene>
    <name evidence="2" type="ORF">SAMEA4412665_00251</name>
</gene>
<reference evidence="2 3" key="1">
    <citation type="submission" date="2017-06" db="EMBL/GenBank/DDBJ databases">
        <authorList>
            <consortium name="Pathogen Informatics"/>
        </authorList>
    </citation>
    <scope>NUCLEOTIDE SEQUENCE [LARGE SCALE GENOMIC DNA]</scope>
    <source>
        <strain evidence="2 3">NCTC11865</strain>
    </source>
</reference>
<evidence type="ECO:0000256" key="1">
    <source>
        <dbReference type="SAM" id="MobiDB-lite"/>
    </source>
</evidence>
<organism evidence="2 3">
    <name type="scientific">Cutibacterium granulosum</name>
    <dbReference type="NCBI Taxonomy" id="33011"/>
    <lineage>
        <taxon>Bacteria</taxon>
        <taxon>Bacillati</taxon>
        <taxon>Actinomycetota</taxon>
        <taxon>Actinomycetes</taxon>
        <taxon>Propionibacteriales</taxon>
        <taxon>Propionibacteriaceae</taxon>
        <taxon>Cutibacterium</taxon>
    </lineage>
</organism>
<dbReference type="KEGG" id="cgrn:4412665_00251"/>
<proteinExistence type="predicted"/>
<sequence length="116" mass="12285">MNRSRHASRGMVTAEMAVSLITATMAVIAGVWAVSLVIVHDACRVTASQIAQQRARGDLKSAEQAQRKAPEGARITTASRDGWIRVTVSTDRSLGKIGPVHLQASAAAPQEPGELK</sequence>
<dbReference type="NCBIfam" id="NF041390">
    <property type="entry name" value="TadE_Rv3655c"/>
    <property type="match status" value="1"/>
</dbReference>
<evidence type="ECO:0000313" key="2">
    <source>
        <dbReference type="EMBL" id="SNV29276.1"/>
    </source>
</evidence>
<dbReference type="InterPro" id="IPR049790">
    <property type="entry name" value="Rv3655c/TadE"/>
</dbReference>
<evidence type="ECO:0008006" key="4">
    <source>
        <dbReference type="Google" id="ProtNLM"/>
    </source>
</evidence>
<dbReference type="Proteomes" id="UP000215332">
    <property type="component" value="Chromosome 1"/>
</dbReference>
<feature type="compositionally biased region" description="Basic and acidic residues" evidence="1">
    <location>
        <begin position="55"/>
        <end position="71"/>
    </location>
</feature>
<name>A0A239W5C0_9ACTN</name>
<dbReference type="eggNOG" id="ENOG5033A2X">
    <property type="taxonomic scope" value="Bacteria"/>
</dbReference>
<dbReference type="EMBL" id="LT906441">
    <property type="protein sequence ID" value="SNV29276.1"/>
    <property type="molecule type" value="Genomic_DNA"/>
</dbReference>
<protein>
    <recommendedName>
        <fullName evidence="4">Pilus assembly protein TadE</fullName>
    </recommendedName>
</protein>
<feature type="region of interest" description="Disordered" evidence="1">
    <location>
        <begin position="54"/>
        <end position="74"/>
    </location>
</feature>
<accession>A0A239W5C0</accession>
<dbReference type="AlphaFoldDB" id="A0A239W5C0"/>